<keyword evidence="2" id="KW-0732">Signal</keyword>
<comment type="caution">
    <text evidence="3">The sequence shown here is derived from an EMBL/GenBank/DDBJ whole genome shotgun (WGS) entry which is preliminary data.</text>
</comment>
<feature type="signal peptide" evidence="2">
    <location>
        <begin position="1"/>
        <end position="18"/>
    </location>
</feature>
<sequence length="188" mass="18989">MRVLVALAAVGLLSVACGGQSTTVTTHPVAHDPSPTGIRLAGGGTLTKPAPKALAVTYDTKLAPLGASAEVVAESGAVLATSTVTVGGLLPNRTYGAHLHIAPCGIKPDDSGPHYQHVHSHASATNEVWLDFTTDAQGAATATAKQQWAFAPDRVPHSLVIHAKPTVRAGADAGTAGPRVACVTLTES</sequence>
<dbReference type="Proteomes" id="UP000534286">
    <property type="component" value="Unassembled WGS sequence"/>
</dbReference>
<organism evidence="3 4">
    <name type="scientific">Streptosporangium album</name>
    <dbReference type="NCBI Taxonomy" id="47479"/>
    <lineage>
        <taxon>Bacteria</taxon>
        <taxon>Bacillati</taxon>
        <taxon>Actinomycetota</taxon>
        <taxon>Actinomycetes</taxon>
        <taxon>Streptosporangiales</taxon>
        <taxon>Streptosporangiaceae</taxon>
        <taxon>Streptosporangium</taxon>
    </lineage>
</organism>
<dbReference type="EMBL" id="JACHJU010000001">
    <property type="protein sequence ID" value="MBB4936732.1"/>
    <property type="molecule type" value="Genomic_DNA"/>
</dbReference>
<evidence type="ECO:0000313" key="3">
    <source>
        <dbReference type="EMBL" id="MBB4936732.1"/>
    </source>
</evidence>
<dbReference type="InterPro" id="IPR036423">
    <property type="entry name" value="SOD-like_Cu/Zn_dom_sf"/>
</dbReference>
<dbReference type="RefSeq" id="WP_184753232.1">
    <property type="nucleotide sequence ID" value="NZ_BAABEK010000058.1"/>
</dbReference>
<dbReference type="SUPFAM" id="SSF49329">
    <property type="entry name" value="Cu,Zn superoxide dismutase-like"/>
    <property type="match status" value="1"/>
</dbReference>
<gene>
    <name evidence="3" type="ORF">FHR32_001037</name>
</gene>
<dbReference type="GO" id="GO:0004784">
    <property type="term" value="F:superoxide dismutase activity"/>
    <property type="evidence" value="ECO:0007669"/>
    <property type="project" value="UniProtKB-EC"/>
</dbReference>
<evidence type="ECO:0000313" key="4">
    <source>
        <dbReference type="Proteomes" id="UP000534286"/>
    </source>
</evidence>
<proteinExistence type="inferred from homology"/>
<dbReference type="AlphaFoldDB" id="A0A7W7W6Y0"/>
<keyword evidence="4" id="KW-1185">Reference proteome</keyword>
<reference evidence="3 4" key="1">
    <citation type="submission" date="2020-08" db="EMBL/GenBank/DDBJ databases">
        <title>Sequencing the genomes of 1000 actinobacteria strains.</title>
        <authorList>
            <person name="Klenk H.-P."/>
        </authorList>
    </citation>
    <scope>NUCLEOTIDE SEQUENCE [LARGE SCALE GENOMIC DNA]</scope>
    <source>
        <strain evidence="3 4">DSM 43023</strain>
    </source>
</reference>
<dbReference type="Gene3D" id="2.60.40.200">
    <property type="entry name" value="Superoxide dismutase, copper/zinc binding domain"/>
    <property type="match status" value="1"/>
</dbReference>
<protein>
    <submittedName>
        <fullName evidence="3">Cu-Zn family superoxide dismutase</fullName>
        <ecNumber evidence="3">1.15.1.1</ecNumber>
    </submittedName>
</protein>
<dbReference type="EC" id="1.15.1.1" evidence="3"/>
<feature type="chain" id="PRO_5039210856" evidence="2">
    <location>
        <begin position="19"/>
        <end position="188"/>
    </location>
</feature>
<evidence type="ECO:0000256" key="1">
    <source>
        <dbReference type="ARBA" id="ARBA00010457"/>
    </source>
</evidence>
<dbReference type="GO" id="GO:0046872">
    <property type="term" value="F:metal ion binding"/>
    <property type="evidence" value="ECO:0007669"/>
    <property type="project" value="InterPro"/>
</dbReference>
<evidence type="ECO:0000256" key="2">
    <source>
        <dbReference type="SAM" id="SignalP"/>
    </source>
</evidence>
<accession>A0A7W7W6Y0</accession>
<comment type="similarity">
    <text evidence="1">Belongs to the Cu-Zn superoxide dismutase family.</text>
</comment>
<keyword evidence="3" id="KW-0560">Oxidoreductase</keyword>
<name>A0A7W7W6Y0_9ACTN</name>
<dbReference type="PROSITE" id="PS51257">
    <property type="entry name" value="PROKAR_LIPOPROTEIN"/>
    <property type="match status" value="1"/>
</dbReference>